<evidence type="ECO:0000256" key="5">
    <source>
        <dbReference type="ARBA" id="ARBA00022801"/>
    </source>
</evidence>
<dbReference type="FunFam" id="2.60.120.260:FF:000076">
    <property type="entry name" value="Beta-galactosidase"/>
    <property type="match status" value="1"/>
</dbReference>
<dbReference type="Proteomes" id="UP001177003">
    <property type="component" value="Chromosome 4"/>
</dbReference>
<dbReference type="PROSITE" id="PS50228">
    <property type="entry name" value="SUEL_LECTIN"/>
    <property type="match status" value="1"/>
</dbReference>
<dbReference type="Pfam" id="PF02140">
    <property type="entry name" value="SUEL_Lectin"/>
    <property type="match status" value="1"/>
</dbReference>
<dbReference type="GO" id="GO:0004565">
    <property type="term" value="F:beta-galactosidase activity"/>
    <property type="evidence" value="ECO:0007669"/>
    <property type="project" value="UniProtKB-EC"/>
</dbReference>
<dbReference type="FunFam" id="2.60.120.740:FF:000002">
    <property type="entry name" value="Beta-galactosidase"/>
    <property type="match status" value="1"/>
</dbReference>
<comment type="catalytic activity">
    <reaction evidence="1 7">
        <text>Hydrolysis of terminal non-reducing beta-D-galactose residues in beta-D-galactosides.</text>
        <dbReference type="EC" id="3.2.1.23"/>
    </reaction>
</comment>
<dbReference type="InterPro" id="IPR019801">
    <property type="entry name" value="Glyco_hydro_35_CS"/>
</dbReference>
<keyword evidence="5 7" id="KW-0378">Hydrolase</keyword>
<dbReference type="PRINTS" id="PR00742">
    <property type="entry name" value="GLHYDRLASE35"/>
</dbReference>
<dbReference type="SUPFAM" id="SSF49785">
    <property type="entry name" value="Galactose-binding domain-like"/>
    <property type="match status" value="2"/>
</dbReference>
<evidence type="ECO:0000256" key="2">
    <source>
        <dbReference type="ARBA" id="ARBA00009809"/>
    </source>
</evidence>
<dbReference type="GO" id="GO:0030246">
    <property type="term" value="F:carbohydrate binding"/>
    <property type="evidence" value="ECO:0007669"/>
    <property type="project" value="InterPro"/>
</dbReference>
<dbReference type="Gene3D" id="3.20.20.80">
    <property type="entry name" value="Glycosidases"/>
    <property type="match status" value="1"/>
</dbReference>
<dbReference type="Pfam" id="PF13966">
    <property type="entry name" value="zf-RVT"/>
    <property type="match status" value="1"/>
</dbReference>
<accession>A0AA36E550</accession>
<reference evidence="11" key="1">
    <citation type="submission" date="2023-04" db="EMBL/GenBank/DDBJ databases">
        <authorList>
            <person name="Vijverberg K."/>
            <person name="Xiong W."/>
            <person name="Schranz E."/>
        </authorList>
    </citation>
    <scope>NUCLEOTIDE SEQUENCE</scope>
</reference>
<dbReference type="Gene3D" id="2.60.120.260">
    <property type="entry name" value="Galactose-binding domain-like"/>
    <property type="match status" value="1"/>
</dbReference>
<dbReference type="InterPro" id="IPR001944">
    <property type="entry name" value="Glycoside_Hdrlase_35"/>
</dbReference>
<dbReference type="AlphaFoldDB" id="A0AA36E550"/>
<evidence type="ECO:0000256" key="7">
    <source>
        <dbReference type="RuleBase" id="RU000675"/>
    </source>
</evidence>
<dbReference type="FunFam" id="3.20.20.80:FF:000021">
    <property type="entry name" value="Beta-galactosidase"/>
    <property type="match status" value="1"/>
</dbReference>
<dbReference type="InterPro" id="IPR043159">
    <property type="entry name" value="Lectin_gal-bd_sf"/>
</dbReference>
<dbReference type="InterPro" id="IPR041392">
    <property type="entry name" value="GHD"/>
</dbReference>
<feature type="domain" description="SUEL-type lectin" evidence="10">
    <location>
        <begin position="755"/>
        <end position="841"/>
    </location>
</feature>
<name>A0AA36E550_LACSI</name>
<dbReference type="EC" id="3.2.1.23" evidence="3 7"/>
<dbReference type="CDD" id="cd22842">
    <property type="entry name" value="Gal_Rha_Lectin_BGal"/>
    <property type="match status" value="1"/>
</dbReference>
<dbReference type="InterPro" id="IPR031330">
    <property type="entry name" value="Gly_Hdrlase_35_cat"/>
</dbReference>
<comment type="similarity">
    <text evidence="2 8">Belongs to the glycosyl hydrolase 35 family.</text>
</comment>
<evidence type="ECO:0000313" key="12">
    <source>
        <dbReference type="Proteomes" id="UP001177003"/>
    </source>
</evidence>
<dbReference type="InterPro" id="IPR008979">
    <property type="entry name" value="Galactose-bd-like_sf"/>
</dbReference>
<feature type="chain" id="PRO_5041234008" description="Beta-galactosidase" evidence="9">
    <location>
        <begin position="27"/>
        <end position="1115"/>
    </location>
</feature>
<dbReference type="InterPro" id="IPR000922">
    <property type="entry name" value="Lectin_gal-bd_dom"/>
</dbReference>
<dbReference type="PANTHER" id="PTHR23421">
    <property type="entry name" value="BETA-GALACTOSIDASE RELATED"/>
    <property type="match status" value="1"/>
</dbReference>
<sequence>METNSVSKWVLLFFVVIQLGAQGIQCSVTYDSKAIVINGQRRILISGSIHYPRSTPEMWEDLIMKAKEGGLDVIETYVFWNVHEPTPGNYNFEGRYDLVRFLKTVQKAGLYAHLRIGPYVCAEWNFGGLPVWLKYVPGISFRTDNEPFKRAMKGFTEKIVNMMKSEKLFETEGGPIILSQIENEYGSIGKALGSAGHNYMTWAANLAVGLGTGVPWVMCKQDDAPDPVINTCNGFYCDAFTPNKPYKPTIWTETWSGWFTEFGGPIHERPVQDLAFGVARFIQKGGSFFNYYMYHGGTNFGRSAGGPFITTSYDYDAPLDEYGIIRQPKYGHLKELHKAIKQCEPALVSSDPTVTSLGSLQQAHVFSSKSGHCAAFLANYNPNNAEKVMFNNMHYNLPPWSISILPDCKNVVFNTAKVGVQSTQMEMLPTNSELFSWETYNEDLTMADESSTFTTSGLLEQINVTRDTSDYLWYTTNVEVGSSESFLRGGDHPKLLVQSTGHALHVFINGELSGSAFGTRENRRITYKENVNLRPGNNKISLLSVAMGLPNIGGHYETWETGVMGPVALYGLDQGKQDLSWAKWTYQVGLKGEAMDVISTNSFSSVEWMQGSLIAQKQQPLTWHKASFKAPTGDEPLALDMSSMGKGQVWINGQSIGRYWTAYATGDCHGCHYAGTYRPPKCQLGCGQPTQRWYHVPRSWLKPTDNSLVLFEELGGDPTRISLVKRSTTTICGDMFEYHPNIKDWHIESYGKTQELHRPKVHLHCGPGLTISAIKFASFGTPMGTCGTFQQGTCHAPASYDVIEKKCIGKEQCAVTIANSNFGEDPCPNKLKRLTVEAIFNRKPKYRCGKRRVCHSERLAKLDLQQKAKISMWKAKSLSFGGHLTLIKSVLNNLPTYYFSLSKAPADRITTRGFTWKWKTQHMVDEVANDFQSLCSLLCDVNMTLVANGFRFNRNSDGKYTVSTLKKLLESKAPKSDSDVQINWSKVVPLKIRCFIGRVLMSRIPVATNLDVRGIKVETDICPICNKEKETCDHLLIRCEFAMEARSWIFKWCDISVTTFNPVTDFIRFVTGWETCKRKMERINTVIYGMLWFVWVTRNNKVFKQINTNPAKNCR</sequence>
<evidence type="ECO:0000256" key="4">
    <source>
        <dbReference type="ARBA" id="ARBA00022729"/>
    </source>
</evidence>
<dbReference type="Gene3D" id="2.60.120.740">
    <property type="match status" value="1"/>
</dbReference>
<evidence type="ECO:0000256" key="1">
    <source>
        <dbReference type="ARBA" id="ARBA00001412"/>
    </source>
</evidence>
<dbReference type="SUPFAM" id="SSF51445">
    <property type="entry name" value="(Trans)glycosidases"/>
    <property type="match status" value="1"/>
</dbReference>
<dbReference type="GO" id="GO:0005975">
    <property type="term" value="P:carbohydrate metabolic process"/>
    <property type="evidence" value="ECO:0007669"/>
    <property type="project" value="InterPro"/>
</dbReference>
<organism evidence="11 12">
    <name type="scientific">Lactuca saligna</name>
    <name type="common">Willowleaf lettuce</name>
    <dbReference type="NCBI Taxonomy" id="75948"/>
    <lineage>
        <taxon>Eukaryota</taxon>
        <taxon>Viridiplantae</taxon>
        <taxon>Streptophyta</taxon>
        <taxon>Embryophyta</taxon>
        <taxon>Tracheophyta</taxon>
        <taxon>Spermatophyta</taxon>
        <taxon>Magnoliopsida</taxon>
        <taxon>eudicotyledons</taxon>
        <taxon>Gunneridae</taxon>
        <taxon>Pentapetalae</taxon>
        <taxon>asterids</taxon>
        <taxon>campanulids</taxon>
        <taxon>Asterales</taxon>
        <taxon>Asteraceae</taxon>
        <taxon>Cichorioideae</taxon>
        <taxon>Cichorieae</taxon>
        <taxon>Lactucinae</taxon>
        <taxon>Lactuca</taxon>
    </lineage>
</organism>
<gene>
    <name evidence="11" type="ORF">LSALG_LOCUS22143</name>
</gene>
<evidence type="ECO:0000256" key="3">
    <source>
        <dbReference type="ARBA" id="ARBA00012756"/>
    </source>
</evidence>
<evidence type="ECO:0000256" key="6">
    <source>
        <dbReference type="ARBA" id="ARBA00023295"/>
    </source>
</evidence>
<dbReference type="PROSITE" id="PS01182">
    <property type="entry name" value="GLYCOSYL_HYDROL_F35"/>
    <property type="match status" value="1"/>
</dbReference>
<evidence type="ECO:0000256" key="9">
    <source>
        <dbReference type="SAM" id="SignalP"/>
    </source>
</evidence>
<dbReference type="Pfam" id="PF17834">
    <property type="entry name" value="GHD"/>
    <property type="match status" value="1"/>
</dbReference>
<dbReference type="GO" id="GO:0009505">
    <property type="term" value="C:plant-type cell wall"/>
    <property type="evidence" value="ECO:0007669"/>
    <property type="project" value="UniProtKB-ARBA"/>
</dbReference>
<dbReference type="Pfam" id="PF01301">
    <property type="entry name" value="Glyco_hydro_35"/>
    <property type="match status" value="1"/>
</dbReference>
<proteinExistence type="inferred from homology"/>
<dbReference type="FunFam" id="2.60.120.260:FF:000061">
    <property type="entry name" value="Beta-galactosidase"/>
    <property type="match status" value="1"/>
</dbReference>
<protein>
    <recommendedName>
        <fullName evidence="3 7">Beta-galactosidase</fullName>
        <ecNumber evidence="3 7">3.2.1.23</ecNumber>
    </recommendedName>
</protein>
<dbReference type="EMBL" id="OX465080">
    <property type="protein sequence ID" value="CAI9282507.1"/>
    <property type="molecule type" value="Genomic_DNA"/>
</dbReference>
<dbReference type="InterPro" id="IPR048913">
    <property type="entry name" value="BetaGal_gal-bd"/>
</dbReference>
<keyword evidence="4 9" id="KW-0732">Signal</keyword>
<evidence type="ECO:0000313" key="11">
    <source>
        <dbReference type="EMBL" id="CAI9282507.1"/>
    </source>
</evidence>
<keyword evidence="6 7" id="KW-0326">Glycosidase</keyword>
<evidence type="ECO:0000256" key="8">
    <source>
        <dbReference type="RuleBase" id="RU003679"/>
    </source>
</evidence>
<evidence type="ECO:0000259" key="10">
    <source>
        <dbReference type="PROSITE" id="PS50228"/>
    </source>
</evidence>
<dbReference type="InterPro" id="IPR017853">
    <property type="entry name" value="GH"/>
</dbReference>
<dbReference type="FunFam" id="2.60.120.260:FF:000142">
    <property type="entry name" value="Beta-galactosidase"/>
    <property type="match status" value="1"/>
</dbReference>
<feature type="signal peptide" evidence="9">
    <location>
        <begin position="1"/>
        <end position="26"/>
    </location>
</feature>
<keyword evidence="12" id="KW-1185">Reference proteome</keyword>
<dbReference type="Pfam" id="PF21467">
    <property type="entry name" value="BetaGal_gal-bd"/>
    <property type="match status" value="2"/>
</dbReference>
<dbReference type="InterPro" id="IPR026960">
    <property type="entry name" value="RVT-Znf"/>
</dbReference>